<feature type="compositionally biased region" description="Low complexity" evidence="1">
    <location>
        <begin position="13"/>
        <end position="25"/>
    </location>
</feature>
<dbReference type="Proteomes" id="UP000236370">
    <property type="component" value="Unassembled WGS sequence"/>
</dbReference>
<name>A0A2J8MZC7_PANTR</name>
<gene>
    <name evidence="2" type="ORF">CK820_G0015973</name>
</gene>
<reference evidence="2 3" key="1">
    <citation type="submission" date="2017-12" db="EMBL/GenBank/DDBJ databases">
        <title>High-resolution comparative analysis of great ape genomes.</title>
        <authorList>
            <person name="Pollen A."/>
            <person name="Hastie A."/>
            <person name="Hormozdiari F."/>
            <person name="Dougherty M."/>
            <person name="Liu R."/>
            <person name="Chaisson M."/>
            <person name="Hoppe E."/>
            <person name="Hill C."/>
            <person name="Pang A."/>
            <person name="Hillier L."/>
            <person name="Baker C."/>
            <person name="Armstrong J."/>
            <person name="Shendure J."/>
            <person name="Paten B."/>
            <person name="Wilson R."/>
            <person name="Chao H."/>
            <person name="Schneider V."/>
            <person name="Ventura M."/>
            <person name="Kronenberg Z."/>
            <person name="Murali S."/>
            <person name="Gordon D."/>
            <person name="Cantsilieris S."/>
            <person name="Munson K."/>
            <person name="Nelson B."/>
            <person name="Raja A."/>
            <person name="Underwood J."/>
            <person name="Diekhans M."/>
            <person name="Fiddes I."/>
            <person name="Haussler D."/>
            <person name="Eichler E."/>
        </authorList>
    </citation>
    <scope>NUCLEOTIDE SEQUENCE [LARGE SCALE GENOMIC DNA]</scope>
    <source>
        <strain evidence="2">Yerkes chimp pedigree #C0471</strain>
    </source>
</reference>
<evidence type="ECO:0000313" key="3">
    <source>
        <dbReference type="Proteomes" id="UP000236370"/>
    </source>
</evidence>
<dbReference type="AlphaFoldDB" id="A0A2J8MZC7"/>
<comment type="caution">
    <text evidence="2">The sequence shown here is derived from an EMBL/GenBank/DDBJ whole genome shotgun (WGS) entry which is preliminary data.</text>
</comment>
<evidence type="ECO:0000313" key="2">
    <source>
        <dbReference type="EMBL" id="PNI64879.1"/>
    </source>
</evidence>
<organism evidence="2 3">
    <name type="scientific">Pan troglodytes</name>
    <name type="common">Chimpanzee</name>
    <dbReference type="NCBI Taxonomy" id="9598"/>
    <lineage>
        <taxon>Eukaryota</taxon>
        <taxon>Metazoa</taxon>
        <taxon>Chordata</taxon>
        <taxon>Craniata</taxon>
        <taxon>Vertebrata</taxon>
        <taxon>Euteleostomi</taxon>
        <taxon>Mammalia</taxon>
        <taxon>Eutheria</taxon>
        <taxon>Euarchontoglires</taxon>
        <taxon>Primates</taxon>
        <taxon>Haplorrhini</taxon>
        <taxon>Catarrhini</taxon>
        <taxon>Hominidae</taxon>
        <taxon>Pan</taxon>
    </lineage>
</organism>
<accession>A0A2J8MZC7</accession>
<feature type="region of interest" description="Disordered" evidence="1">
    <location>
        <begin position="1"/>
        <end position="37"/>
    </location>
</feature>
<proteinExistence type="predicted"/>
<evidence type="ECO:0000256" key="1">
    <source>
        <dbReference type="SAM" id="MobiDB-lite"/>
    </source>
</evidence>
<dbReference type="EMBL" id="NBAG03000240">
    <property type="protein sequence ID" value="PNI64879.1"/>
    <property type="molecule type" value="Genomic_DNA"/>
</dbReference>
<feature type="compositionally biased region" description="Polar residues" evidence="1">
    <location>
        <begin position="1"/>
        <end position="12"/>
    </location>
</feature>
<protein>
    <submittedName>
        <fullName evidence="2">SSH1 isoform 3</fullName>
    </submittedName>
</protein>
<sequence length="37" mass="3904">MALVTLQRSPTPSAASSSASNSELEAGSEEDRKLNLR</sequence>